<accession>A0A916NH03</accession>
<dbReference type="Pfam" id="PF18962">
    <property type="entry name" value="Por_Secre_tail"/>
    <property type="match status" value="1"/>
</dbReference>
<feature type="chain" id="PRO_5037434860" description="Secretion system C-terminal sorting domain-containing protein" evidence="2">
    <location>
        <begin position="24"/>
        <end position="315"/>
    </location>
</feature>
<dbReference type="NCBIfam" id="TIGR04183">
    <property type="entry name" value="Por_Secre_tail"/>
    <property type="match status" value="1"/>
</dbReference>
<evidence type="ECO:0000313" key="5">
    <source>
        <dbReference type="Proteomes" id="UP000683507"/>
    </source>
</evidence>
<evidence type="ECO:0000256" key="2">
    <source>
        <dbReference type="SAM" id="SignalP"/>
    </source>
</evidence>
<reference evidence="4" key="1">
    <citation type="submission" date="2021-04" db="EMBL/GenBank/DDBJ databases">
        <authorList>
            <person name="Rodrigo-Torres L."/>
            <person name="Arahal R. D."/>
            <person name="Lucena T."/>
        </authorList>
    </citation>
    <scope>NUCLEOTIDE SEQUENCE</scope>
    <source>
        <strain evidence="4">AS29M-1</strain>
    </source>
</reference>
<keyword evidence="5" id="KW-1185">Reference proteome</keyword>
<dbReference type="AlphaFoldDB" id="A0A916NH03"/>
<dbReference type="Pfam" id="PF13385">
    <property type="entry name" value="Laminin_G_3"/>
    <property type="match status" value="1"/>
</dbReference>
<dbReference type="KEGG" id="ptan:CRYO30217_01704"/>
<keyword evidence="1 2" id="KW-0732">Signal</keyword>
<evidence type="ECO:0000313" key="4">
    <source>
        <dbReference type="EMBL" id="CAG5081693.1"/>
    </source>
</evidence>
<dbReference type="EMBL" id="OU015584">
    <property type="protein sequence ID" value="CAG5081693.1"/>
    <property type="molecule type" value="Genomic_DNA"/>
</dbReference>
<feature type="signal peptide" evidence="2">
    <location>
        <begin position="1"/>
        <end position="23"/>
    </location>
</feature>
<dbReference type="RefSeq" id="WP_258541894.1">
    <property type="nucleotide sequence ID" value="NZ_OU015584.1"/>
</dbReference>
<dbReference type="SUPFAM" id="SSF49899">
    <property type="entry name" value="Concanavalin A-like lectins/glucanases"/>
    <property type="match status" value="1"/>
</dbReference>
<dbReference type="GO" id="GO:0005975">
    <property type="term" value="P:carbohydrate metabolic process"/>
    <property type="evidence" value="ECO:0007669"/>
    <property type="project" value="UniProtKB-ARBA"/>
</dbReference>
<feature type="domain" description="Secretion system C-terminal sorting" evidence="3">
    <location>
        <begin position="251"/>
        <end position="314"/>
    </location>
</feature>
<dbReference type="Proteomes" id="UP000683507">
    <property type="component" value="Chromosome"/>
</dbReference>
<dbReference type="InterPro" id="IPR013320">
    <property type="entry name" value="ConA-like_dom_sf"/>
</dbReference>
<dbReference type="Gene3D" id="2.60.120.200">
    <property type="match status" value="1"/>
</dbReference>
<protein>
    <recommendedName>
        <fullName evidence="3">Secretion system C-terminal sorting domain-containing protein</fullName>
    </recommendedName>
</protein>
<gene>
    <name evidence="4" type="ORF">CRYO30217_01704</name>
</gene>
<evidence type="ECO:0000256" key="1">
    <source>
        <dbReference type="ARBA" id="ARBA00022729"/>
    </source>
</evidence>
<dbReference type="InterPro" id="IPR026444">
    <property type="entry name" value="Secre_tail"/>
</dbReference>
<dbReference type="GO" id="GO:0004553">
    <property type="term" value="F:hydrolase activity, hydrolyzing O-glycosyl compounds"/>
    <property type="evidence" value="ECO:0007669"/>
    <property type="project" value="UniProtKB-ARBA"/>
</dbReference>
<organism evidence="4 5">
    <name type="scientific">Parvicella tangerina</name>
    <dbReference type="NCBI Taxonomy" id="2829795"/>
    <lineage>
        <taxon>Bacteria</taxon>
        <taxon>Pseudomonadati</taxon>
        <taxon>Bacteroidota</taxon>
        <taxon>Flavobacteriia</taxon>
        <taxon>Flavobacteriales</taxon>
        <taxon>Parvicellaceae</taxon>
        <taxon>Parvicella</taxon>
    </lineage>
</organism>
<sequence length="315" mass="33965">MKKLTFCLSAILFLNGYLFGQVAGYSFNNGNANDEIGNNHGTVSGASLTFDRFGNANHAYLFDGVDDNINFGDDPAFQMGTGSFSVSLWIKTDSIVPTGDILGKKNTSSGDNYNQYSLSFNNSAGLIQGALRGNAGSSSNHTLGSNAIDTTGWNHIVLTYDTACDCSSLYINNTLTDSDTLDLAPSTFDVTGFPLVLGWRNAQSDYPFKGVIDDLYIYKTSLTNAQIDSLYSGPNIAGIGTTKTQNLVTAYPNPTTGLIYLTENASLIKVYTLTGKLISSFNNTNTVDLSNLSRGIYLIEINTPKDVQTERLIIE</sequence>
<proteinExistence type="predicted"/>
<name>A0A916NH03_9FLAO</name>
<evidence type="ECO:0000259" key="3">
    <source>
        <dbReference type="Pfam" id="PF18962"/>
    </source>
</evidence>